<keyword evidence="8" id="KW-0233">DNA recombination</keyword>
<feature type="domain" description="DNA repair metallo-beta-lactamase" evidence="14">
    <location>
        <begin position="243"/>
        <end position="346"/>
    </location>
</feature>
<evidence type="ECO:0000256" key="1">
    <source>
        <dbReference type="ARBA" id="ARBA00004123"/>
    </source>
</evidence>
<dbReference type="GO" id="GO:0036297">
    <property type="term" value="P:interstrand cross-link repair"/>
    <property type="evidence" value="ECO:0007669"/>
    <property type="project" value="TreeGrafter"/>
</dbReference>
<evidence type="ECO:0000313" key="16">
    <source>
        <dbReference type="Proteomes" id="UP000005226"/>
    </source>
</evidence>
<reference evidence="15" key="3">
    <citation type="submission" date="2025-09" db="UniProtKB">
        <authorList>
            <consortium name="Ensembl"/>
        </authorList>
    </citation>
    <scope>IDENTIFICATION</scope>
</reference>
<keyword evidence="6" id="KW-0378">Hydrolase</keyword>
<dbReference type="GO" id="GO:0035312">
    <property type="term" value="F:5'-3' DNA exonuclease activity"/>
    <property type="evidence" value="ECO:0007669"/>
    <property type="project" value="TreeGrafter"/>
</dbReference>
<dbReference type="PANTHER" id="PTHR23240:SF8">
    <property type="entry name" value="PROTEIN ARTEMIS"/>
    <property type="match status" value="1"/>
</dbReference>
<reference evidence="15 16" key="1">
    <citation type="journal article" date="2011" name="Genome Biol. Evol.">
        <title>Integration of the genetic map and genome assembly of fugu facilitates insights into distinct features of genome evolution in teleosts and mammals.</title>
        <authorList>
            <person name="Kai W."/>
            <person name="Kikuchi K."/>
            <person name="Tohari S."/>
            <person name="Chew A.K."/>
            <person name="Tay A."/>
            <person name="Fujiwara A."/>
            <person name="Hosoya S."/>
            <person name="Suetake H."/>
            <person name="Naruse K."/>
            <person name="Brenner S."/>
            <person name="Suzuki Y."/>
            <person name="Venkatesh B."/>
        </authorList>
    </citation>
    <scope>NUCLEOTIDE SEQUENCE [LARGE SCALE GENOMIC DNA]</scope>
</reference>
<dbReference type="Proteomes" id="UP000005226">
    <property type="component" value="Chromosome 18"/>
</dbReference>
<dbReference type="InterPro" id="IPR011084">
    <property type="entry name" value="DRMBL"/>
</dbReference>
<keyword evidence="16" id="KW-1185">Reference proteome</keyword>
<protein>
    <recommendedName>
        <fullName evidence="11">Protein artemis</fullName>
    </recommendedName>
    <alternativeName>
        <fullName evidence="12">DNA cross-link repair 1C protein</fullName>
    </alternativeName>
</protein>
<dbReference type="FunFam" id="3.40.50.12650:FF:000002">
    <property type="entry name" value="DNA cross-link repair 1C"/>
    <property type="match status" value="1"/>
</dbReference>
<evidence type="ECO:0000256" key="2">
    <source>
        <dbReference type="ARBA" id="ARBA00010304"/>
    </source>
</evidence>
<reference evidence="15" key="2">
    <citation type="submission" date="2025-08" db="UniProtKB">
        <authorList>
            <consortium name="Ensembl"/>
        </authorList>
    </citation>
    <scope>IDENTIFICATION</scope>
</reference>
<dbReference type="Pfam" id="PF07522">
    <property type="entry name" value="DRMBL"/>
    <property type="match status" value="1"/>
</dbReference>
<feature type="compositionally biased region" description="Polar residues" evidence="13">
    <location>
        <begin position="468"/>
        <end position="487"/>
    </location>
</feature>
<sequence>MSSFAGRMKEYPTISLDRFDRENLHARAYFLSHCHKDHMKGLKGPALKRKLQFSRTVRLYCSFVTKELLLSSPRYAFWEEYTVPLELESPTQISLVEETTGEKEDLVVTLLSAGHCPGSVMFLFEGSQGTVLYTGDFRISAGDISRMEHLHSGSRVKDIQSIYLDSTFYDPRFYRIPTRETCLNGIMELVGNWISQSSYHVVWLNCKAAYGYEYLFTHLGKRFNTEVPHIHVNNLTMFKKMPDILSYLTTNRRTQIHACRHPRSEDFFPSSRLPCGCTAADGTPLRIISIKPSTIWFGERTKKTNVIIKTGASSFRACFSFHSSFSELKDFLSYLQPVNIHPSVIPIGQTLAEVTNMLKPLCRKQSEVYRYKPLGVLKRSVATQPTYGEANAHITTTGVLHVLVYRPPYGIAHKVATGSQTPELFSDGEEEESAVNEDNFSLTLSASLSNHSSQNQESELADTLVLQHENSGSECGNPRNNDNNVQTEQEAQSESQASSDFDIPSTPESKKPRPDELLPLYRKLAAAGEMFRSARCCLALTLKMSV</sequence>
<evidence type="ECO:0000256" key="11">
    <source>
        <dbReference type="ARBA" id="ARBA00039759"/>
    </source>
</evidence>
<dbReference type="GO" id="GO:0004519">
    <property type="term" value="F:endonuclease activity"/>
    <property type="evidence" value="ECO:0007669"/>
    <property type="project" value="UniProtKB-KW"/>
</dbReference>
<evidence type="ECO:0000256" key="6">
    <source>
        <dbReference type="ARBA" id="ARBA00022801"/>
    </source>
</evidence>
<dbReference type="Pfam" id="PF23023">
    <property type="entry name" value="Anti-Pycsar_Apyc1"/>
    <property type="match status" value="1"/>
</dbReference>
<evidence type="ECO:0000313" key="15">
    <source>
        <dbReference type="Ensembl" id="ENSTRUP00000086423.1"/>
    </source>
</evidence>
<keyword evidence="4" id="KW-0255">Endonuclease</keyword>
<evidence type="ECO:0000256" key="7">
    <source>
        <dbReference type="ARBA" id="ARBA00022839"/>
    </source>
</evidence>
<feature type="region of interest" description="Disordered" evidence="13">
    <location>
        <begin position="468"/>
        <end position="515"/>
    </location>
</feature>
<gene>
    <name evidence="15" type="primary">dclre1c</name>
</gene>
<dbReference type="AlphaFoldDB" id="A0A674PLC5"/>
<evidence type="ECO:0000256" key="13">
    <source>
        <dbReference type="SAM" id="MobiDB-lite"/>
    </source>
</evidence>
<proteinExistence type="inferred from homology"/>
<keyword evidence="5" id="KW-0227">DNA damage</keyword>
<evidence type="ECO:0000259" key="14">
    <source>
        <dbReference type="Pfam" id="PF07522"/>
    </source>
</evidence>
<dbReference type="GO" id="GO:0003684">
    <property type="term" value="F:damaged DNA binding"/>
    <property type="evidence" value="ECO:0007669"/>
    <property type="project" value="TreeGrafter"/>
</dbReference>
<dbReference type="SUPFAM" id="SSF56281">
    <property type="entry name" value="Metallo-hydrolase/oxidoreductase"/>
    <property type="match status" value="1"/>
</dbReference>
<evidence type="ECO:0000256" key="10">
    <source>
        <dbReference type="ARBA" id="ARBA00023242"/>
    </source>
</evidence>
<keyword evidence="10" id="KW-0539">Nucleus</keyword>
<keyword evidence="9" id="KW-0234">DNA repair</keyword>
<feature type="compositionally biased region" description="Low complexity" evidence="13">
    <location>
        <begin position="488"/>
        <end position="499"/>
    </location>
</feature>
<evidence type="ECO:0000256" key="8">
    <source>
        <dbReference type="ARBA" id="ARBA00023172"/>
    </source>
</evidence>
<evidence type="ECO:0000256" key="12">
    <source>
        <dbReference type="ARBA" id="ARBA00042677"/>
    </source>
</evidence>
<dbReference type="GO" id="GO:0006310">
    <property type="term" value="P:DNA recombination"/>
    <property type="evidence" value="ECO:0007669"/>
    <property type="project" value="UniProtKB-KW"/>
</dbReference>
<dbReference type="GO" id="GO:0006303">
    <property type="term" value="P:double-strand break repair via nonhomologous end joining"/>
    <property type="evidence" value="ECO:0007669"/>
    <property type="project" value="TreeGrafter"/>
</dbReference>
<dbReference type="GeneTree" id="ENSGT00940000157779"/>
<evidence type="ECO:0000256" key="9">
    <source>
        <dbReference type="ARBA" id="ARBA00023204"/>
    </source>
</evidence>
<dbReference type="PANTHER" id="PTHR23240">
    <property type="entry name" value="DNA CROSS-LINK REPAIR PROTEIN PSO2/SNM1-RELATED"/>
    <property type="match status" value="1"/>
</dbReference>
<keyword evidence="7" id="KW-0269">Exonuclease</keyword>
<dbReference type="FunFam" id="3.60.15.10:FF:000018">
    <property type="entry name" value="DNA cross-link repair 1C"/>
    <property type="match status" value="1"/>
</dbReference>
<evidence type="ECO:0000256" key="5">
    <source>
        <dbReference type="ARBA" id="ARBA00022763"/>
    </source>
</evidence>
<dbReference type="Ensembl" id="ENSTRUT00000087869.1">
    <property type="protein sequence ID" value="ENSTRUP00000086423.1"/>
    <property type="gene ID" value="ENSTRUG00000015371.3"/>
</dbReference>
<name>A0A674PLC5_TAKRU</name>
<dbReference type="InterPro" id="IPR036866">
    <property type="entry name" value="RibonucZ/Hydroxyglut_hydro"/>
</dbReference>
<evidence type="ECO:0000256" key="3">
    <source>
        <dbReference type="ARBA" id="ARBA00022722"/>
    </source>
</evidence>
<organism evidence="15 16">
    <name type="scientific">Takifugu rubripes</name>
    <name type="common">Japanese pufferfish</name>
    <name type="synonym">Fugu rubripes</name>
    <dbReference type="NCBI Taxonomy" id="31033"/>
    <lineage>
        <taxon>Eukaryota</taxon>
        <taxon>Metazoa</taxon>
        <taxon>Chordata</taxon>
        <taxon>Craniata</taxon>
        <taxon>Vertebrata</taxon>
        <taxon>Euteleostomi</taxon>
        <taxon>Actinopterygii</taxon>
        <taxon>Neopterygii</taxon>
        <taxon>Teleostei</taxon>
        <taxon>Neoteleostei</taxon>
        <taxon>Acanthomorphata</taxon>
        <taxon>Eupercaria</taxon>
        <taxon>Tetraodontiformes</taxon>
        <taxon>Tetradontoidea</taxon>
        <taxon>Tetraodontidae</taxon>
        <taxon>Takifugu</taxon>
    </lineage>
</organism>
<evidence type="ECO:0000256" key="4">
    <source>
        <dbReference type="ARBA" id="ARBA00022759"/>
    </source>
</evidence>
<comment type="similarity">
    <text evidence="2">Belongs to the DNA repair metallo-beta-lactamase (DRMBL) family.</text>
</comment>
<accession>A0A674PLC5</accession>
<dbReference type="GO" id="GO:0000723">
    <property type="term" value="P:telomere maintenance"/>
    <property type="evidence" value="ECO:0007669"/>
    <property type="project" value="TreeGrafter"/>
</dbReference>
<comment type="subcellular location">
    <subcellularLocation>
        <location evidence="1">Nucleus</location>
    </subcellularLocation>
</comment>
<keyword evidence="3" id="KW-0540">Nuclease</keyword>
<dbReference type="GO" id="GO:0005634">
    <property type="term" value="C:nucleus"/>
    <property type="evidence" value="ECO:0007669"/>
    <property type="project" value="UniProtKB-SubCell"/>
</dbReference>
<dbReference type="Gene3D" id="3.40.50.12650">
    <property type="match status" value="1"/>
</dbReference>
<dbReference type="Gene3D" id="3.60.15.10">
    <property type="entry name" value="Ribonuclease Z/Hydroxyacylglutathione hydrolase-like"/>
    <property type="match status" value="1"/>
</dbReference>